<feature type="transmembrane region" description="Helical" evidence="1">
    <location>
        <begin position="28"/>
        <end position="50"/>
    </location>
</feature>
<organism evidence="2 3">
    <name type="scientific">Saccharothrix ecbatanensis</name>
    <dbReference type="NCBI Taxonomy" id="1105145"/>
    <lineage>
        <taxon>Bacteria</taxon>
        <taxon>Bacillati</taxon>
        <taxon>Actinomycetota</taxon>
        <taxon>Actinomycetes</taxon>
        <taxon>Pseudonocardiales</taxon>
        <taxon>Pseudonocardiaceae</taxon>
        <taxon>Saccharothrix</taxon>
    </lineage>
</organism>
<name>A0A7W9M513_9PSEU</name>
<dbReference type="Proteomes" id="UP000552097">
    <property type="component" value="Unassembled WGS sequence"/>
</dbReference>
<evidence type="ECO:0008006" key="4">
    <source>
        <dbReference type="Google" id="ProtNLM"/>
    </source>
</evidence>
<feature type="transmembrane region" description="Helical" evidence="1">
    <location>
        <begin position="131"/>
        <end position="154"/>
    </location>
</feature>
<keyword evidence="3" id="KW-1185">Reference proteome</keyword>
<dbReference type="AlphaFoldDB" id="A0A7W9M513"/>
<comment type="caution">
    <text evidence="2">The sequence shown here is derived from an EMBL/GenBank/DDBJ whole genome shotgun (WGS) entry which is preliminary data.</text>
</comment>
<dbReference type="RefSeq" id="WP_184927666.1">
    <property type="nucleotide sequence ID" value="NZ_JACHMO010000001.1"/>
</dbReference>
<reference evidence="2 3" key="1">
    <citation type="submission" date="2020-08" db="EMBL/GenBank/DDBJ databases">
        <title>Sequencing the genomes of 1000 actinobacteria strains.</title>
        <authorList>
            <person name="Klenk H.-P."/>
        </authorList>
    </citation>
    <scope>NUCLEOTIDE SEQUENCE [LARGE SCALE GENOMIC DNA]</scope>
    <source>
        <strain evidence="2 3">DSM 45486</strain>
    </source>
</reference>
<feature type="transmembrane region" description="Helical" evidence="1">
    <location>
        <begin position="70"/>
        <end position="91"/>
    </location>
</feature>
<protein>
    <recommendedName>
        <fullName evidence="4">FAR-17a/AIG1-like protein</fullName>
    </recommendedName>
</protein>
<evidence type="ECO:0000256" key="1">
    <source>
        <dbReference type="SAM" id="Phobius"/>
    </source>
</evidence>
<feature type="transmembrane region" description="Helical" evidence="1">
    <location>
        <begin position="206"/>
        <end position="226"/>
    </location>
</feature>
<keyword evidence="1" id="KW-0812">Transmembrane</keyword>
<evidence type="ECO:0000313" key="2">
    <source>
        <dbReference type="EMBL" id="MBB5807640.1"/>
    </source>
</evidence>
<dbReference type="EMBL" id="JACHMO010000001">
    <property type="protein sequence ID" value="MBB5807640.1"/>
    <property type="molecule type" value="Genomic_DNA"/>
</dbReference>
<sequence length="235" mass="25344">MSTEAAHANTDAPRPSTAWSTGSRVWHALLAAMIAAALITQLVLLITGGADVNSGHAETQAPLGVRLLRLFSYFTVQSNVFVLAVALTLALNPRRDGRGWRVARLDALLGITITGVVFDLLLARLVHPVGAAWWVNLGFHRLAPLMAVLGWLLFGPRPRVDWASVAKALSIWPVLWIAYTFVHGAITDWYPYPFLDVTELGFGAAFRNALLVLVVAAVLAVIAKALDAKLKPTPA</sequence>
<keyword evidence="1" id="KW-1133">Transmembrane helix</keyword>
<evidence type="ECO:0000313" key="3">
    <source>
        <dbReference type="Proteomes" id="UP000552097"/>
    </source>
</evidence>
<proteinExistence type="predicted"/>
<keyword evidence="1" id="KW-0472">Membrane</keyword>
<feature type="transmembrane region" description="Helical" evidence="1">
    <location>
        <begin position="103"/>
        <end position="125"/>
    </location>
</feature>
<dbReference type="NCBIfam" id="NF038065">
    <property type="entry name" value="Pr6Pr"/>
    <property type="match status" value="1"/>
</dbReference>
<accession>A0A7W9M513</accession>
<dbReference type="InterPro" id="IPR049713">
    <property type="entry name" value="Pr6Pr-like"/>
</dbReference>
<gene>
    <name evidence="2" type="ORF">F4560_007408</name>
</gene>
<feature type="transmembrane region" description="Helical" evidence="1">
    <location>
        <begin position="166"/>
        <end position="186"/>
    </location>
</feature>